<dbReference type="GO" id="GO:0003700">
    <property type="term" value="F:DNA-binding transcription factor activity"/>
    <property type="evidence" value="ECO:0007669"/>
    <property type="project" value="InterPro"/>
</dbReference>
<evidence type="ECO:0000313" key="1">
    <source>
        <dbReference type="EMBL" id="RJR27647.1"/>
    </source>
</evidence>
<dbReference type="SUPFAM" id="SSF88946">
    <property type="entry name" value="Sigma2 domain of RNA polymerase sigma factors"/>
    <property type="match status" value="1"/>
</dbReference>
<comment type="caution">
    <text evidence="1">The sequence shown here is derived from an EMBL/GenBank/DDBJ whole genome shotgun (WGS) entry which is preliminary data.</text>
</comment>
<gene>
    <name evidence="1" type="ORF">C4561_01720</name>
</gene>
<dbReference type="AlphaFoldDB" id="A0A3A4ZL90"/>
<sequence length="201" mass="22931">MDAVLELIEDVKRNNSSDSFDQLYNSLTNMVPYSFCQRVLPNHDAEDIEQEKRLAVLKFARDFDLEYTSAYSKKPKANPRTVAKKYMVFQILGKQRVWDRLVACSLGDSISRNNADDGGLTYEDVVAVSRDSLFERVVLASLPKFVSPLGLKITKLLLSGQSLTSIKKLLAISEWRLNCELKQLRKPIEFLLFLKSFQESS</sequence>
<dbReference type="EMBL" id="QZJF01000008">
    <property type="protein sequence ID" value="RJR27647.1"/>
    <property type="molecule type" value="Genomic_DNA"/>
</dbReference>
<protein>
    <submittedName>
        <fullName evidence="1">Uncharacterized protein</fullName>
    </submittedName>
</protein>
<dbReference type="Gene3D" id="1.10.1740.10">
    <property type="match status" value="1"/>
</dbReference>
<dbReference type="Proteomes" id="UP000265540">
    <property type="component" value="Unassembled WGS sequence"/>
</dbReference>
<reference evidence="1 2" key="1">
    <citation type="journal article" date="2017" name="ISME J.">
        <title>Energy and carbon metabolisms in a deep terrestrial subsurface fluid microbial community.</title>
        <authorList>
            <person name="Momper L."/>
            <person name="Jungbluth S.P."/>
            <person name="Lee M.D."/>
            <person name="Amend J.P."/>
        </authorList>
    </citation>
    <scope>NUCLEOTIDE SEQUENCE [LARGE SCALE GENOMIC DNA]</scope>
    <source>
        <strain evidence="1">SURF_46</strain>
    </source>
</reference>
<name>A0A3A4ZL90_UNCKA</name>
<dbReference type="InterPro" id="IPR013325">
    <property type="entry name" value="RNA_pol_sigma_r2"/>
</dbReference>
<dbReference type="GO" id="GO:0006352">
    <property type="term" value="P:DNA-templated transcription initiation"/>
    <property type="evidence" value="ECO:0007669"/>
    <property type="project" value="InterPro"/>
</dbReference>
<evidence type="ECO:0000313" key="2">
    <source>
        <dbReference type="Proteomes" id="UP000265540"/>
    </source>
</evidence>
<organism evidence="1 2">
    <name type="scientific">candidate division WWE3 bacterium</name>
    <dbReference type="NCBI Taxonomy" id="2053526"/>
    <lineage>
        <taxon>Bacteria</taxon>
        <taxon>Katanobacteria</taxon>
    </lineage>
</organism>
<proteinExistence type="predicted"/>
<accession>A0A3A4ZL90</accession>